<protein>
    <submittedName>
        <fullName evidence="2">Uncharacterized protein</fullName>
    </submittedName>
</protein>
<keyword evidence="3" id="KW-1185">Reference proteome</keyword>
<reference evidence="2" key="2">
    <citation type="submission" date="2020-05" db="UniProtKB">
        <authorList>
            <consortium name="EnsemblMetazoa"/>
        </authorList>
    </citation>
    <scope>IDENTIFICATION</scope>
    <source>
        <strain evidence="2">IAEA</strain>
    </source>
</reference>
<organism evidence="2 3">
    <name type="scientific">Glossina palpalis gambiensis</name>
    <dbReference type="NCBI Taxonomy" id="67801"/>
    <lineage>
        <taxon>Eukaryota</taxon>
        <taxon>Metazoa</taxon>
        <taxon>Ecdysozoa</taxon>
        <taxon>Arthropoda</taxon>
        <taxon>Hexapoda</taxon>
        <taxon>Insecta</taxon>
        <taxon>Pterygota</taxon>
        <taxon>Neoptera</taxon>
        <taxon>Endopterygota</taxon>
        <taxon>Diptera</taxon>
        <taxon>Brachycera</taxon>
        <taxon>Muscomorpha</taxon>
        <taxon>Hippoboscoidea</taxon>
        <taxon>Glossinidae</taxon>
        <taxon>Glossina</taxon>
    </lineage>
</organism>
<dbReference type="EMBL" id="JXJN01000735">
    <property type="status" value="NOT_ANNOTATED_CDS"/>
    <property type="molecule type" value="Genomic_DNA"/>
</dbReference>
<accession>A0A1B0AN72</accession>
<evidence type="ECO:0000256" key="1">
    <source>
        <dbReference type="SAM" id="MobiDB-lite"/>
    </source>
</evidence>
<dbReference type="Proteomes" id="UP000092460">
    <property type="component" value="Unassembled WGS sequence"/>
</dbReference>
<feature type="compositionally biased region" description="Polar residues" evidence="1">
    <location>
        <begin position="25"/>
        <end position="45"/>
    </location>
</feature>
<feature type="region of interest" description="Disordered" evidence="1">
    <location>
        <begin position="15"/>
        <end position="80"/>
    </location>
</feature>
<evidence type="ECO:0000313" key="2">
    <source>
        <dbReference type="EnsemblMetazoa" id="GPPI002700-PA"/>
    </source>
</evidence>
<sequence length="129" mass="14520">MNRILTPSSLPCKKCTAPERCMPGKNQTGCVNSRRSTRPKSQGGESSEPRDVSLDVSPSAKIPPSELDTRDNELQQQQQHQGIMLIKSFAMKCNEIMDERKQQDRRFLALTLVVAKIPYDFSGNTMHNL</sequence>
<evidence type="ECO:0000313" key="3">
    <source>
        <dbReference type="Proteomes" id="UP000092460"/>
    </source>
</evidence>
<dbReference type="EnsemblMetazoa" id="GPPI002700-RA">
    <property type="protein sequence ID" value="GPPI002700-PA"/>
    <property type="gene ID" value="GPPI002700"/>
</dbReference>
<dbReference type="AlphaFoldDB" id="A0A1B0AN72"/>
<name>A0A1B0AN72_9MUSC</name>
<reference evidence="3" key="1">
    <citation type="submission" date="2015-01" db="EMBL/GenBank/DDBJ databases">
        <authorList>
            <person name="Aksoy S."/>
            <person name="Warren W."/>
            <person name="Wilson R.K."/>
        </authorList>
    </citation>
    <scope>NUCLEOTIDE SEQUENCE [LARGE SCALE GENOMIC DNA]</scope>
    <source>
        <strain evidence="3">IAEA</strain>
    </source>
</reference>
<dbReference type="VEuPathDB" id="VectorBase:GPPI002700"/>
<proteinExistence type="predicted"/>